<dbReference type="InterPro" id="IPR007035">
    <property type="entry name" value="Peptidase_M55"/>
</dbReference>
<accession>A0ABW5HVS4</accession>
<dbReference type="RefSeq" id="WP_344285577.1">
    <property type="nucleotide sequence ID" value="NZ_BAAAHV010000023.1"/>
</dbReference>
<sequence length="274" mass="29071">MEMRVLVSVDMEGIAGVVHGEEVIPGQSEYERNRKLLTAETNAAVRGIYAFDAAAQVQVTEAHASFRNLLPGLLDRRVELLRGTPKPGGMMAGLAEETDAVLFIGYHGKAGTPRSVMAHAISGGTIADVRCNGRSLGELGLNTALAAHYGAPPVLVSGDDTVAAEAAEVALGIRSVVVKRALGALSAAMLHPDEACDRIEHAVPEALASREDVRPLRFDGLVQLEVQVHRPRMTEHALLVPGMELADGCTLRYQAPDFPTAYQVIELIATLGAV</sequence>
<proteinExistence type="predicted"/>
<dbReference type="PIRSF" id="PIRSF015853">
    <property type="entry name" value="Pep_DppA"/>
    <property type="match status" value="1"/>
</dbReference>
<evidence type="ECO:0000313" key="1">
    <source>
        <dbReference type="EMBL" id="MFD2480563.1"/>
    </source>
</evidence>
<name>A0ABW5HVS4_9PSEU</name>
<dbReference type="InterPro" id="IPR036177">
    <property type="entry name" value="Peptidase_M55_sf"/>
</dbReference>
<dbReference type="InterPro" id="IPR027476">
    <property type="entry name" value="DppA_N"/>
</dbReference>
<comment type="caution">
    <text evidence="1">The sequence shown here is derived from an EMBL/GenBank/DDBJ whole genome shotgun (WGS) entry which is preliminary data.</text>
</comment>
<evidence type="ECO:0000313" key="2">
    <source>
        <dbReference type="Proteomes" id="UP001597542"/>
    </source>
</evidence>
<dbReference type="Gene3D" id="3.30.1360.130">
    <property type="entry name" value="Dipeptide transport protein"/>
    <property type="match status" value="1"/>
</dbReference>
<protein>
    <submittedName>
        <fullName evidence="1">M55 family metallopeptidase</fullName>
    </submittedName>
</protein>
<keyword evidence="2" id="KW-1185">Reference proteome</keyword>
<dbReference type="Proteomes" id="UP001597542">
    <property type="component" value="Unassembled WGS sequence"/>
</dbReference>
<dbReference type="Pfam" id="PF04951">
    <property type="entry name" value="Peptidase_M55"/>
    <property type="match status" value="1"/>
</dbReference>
<dbReference type="EMBL" id="JBHUKQ010000009">
    <property type="protein sequence ID" value="MFD2480563.1"/>
    <property type="molecule type" value="Genomic_DNA"/>
</dbReference>
<reference evidence="2" key="1">
    <citation type="journal article" date="2019" name="Int. J. Syst. Evol. Microbiol.">
        <title>The Global Catalogue of Microorganisms (GCM) 10K type strain sequencing project: providing services to taxonomists for standard genome sequencing and annotation.</title>
        <authorList>
            <consortium name="The Broad Institute Genomics Platform"/>
            <consortium name="The Broad Institute Genome Sequencing Center for Infectious Disease"/>
            <person name="Wu L."/>
            <person name="Ma J."/>
        </authorList>
    </citation>
    <scope>NUCLEOTIDE SEQUENCE [LARGE SCALE GENOMIC DNA]</scope>
    <source>
        <strain evidence="2">CGMCC 4.7638</strain>
    </source>
</reference>
<dbReference type="Gene3D" id="3.40.50.10780">
    <property type="entry name" value="Dipeptide transport protein"/>
    <property type="match status" value="1"/>
</dbReference>
<dbReference type="SUPFAM" id="SSF63992">
    <property type="entry name" value="Dipeptide transport protein"/>
    <property type="match status" value="1"/>
</dbReference>
<dbReference type="CDD" id="cd08663">
    <property type="entry name" value="DAP_dppA_1"/>
    <property type="match status" value="1"/>
</dbReference>
<organism evidence="1 2">
    <name type="scientific">Amycolatopsis albidoflavus</name>
    <dbReference type="NCBI Taxonomy" id="102226"/>
    <lineage>
        <taxon>Bacteria</taxon>
        <taxon>Bacillati</taxon>
        <taxon>Actinomycetota</taxon>
        <taxon>Actinomycetes</taxon>
        <taxon>Pseudonocardiales</taxon>
        <taxon>Pseudonocardiaceae</taxon>
        <taxon>Amycolatopsis</taxon>
    </lineage>
</organism>
<gene>
    <name evidence="1" type="ORF">ACFSUT_09790</name>
</gene>